<gene>
    <name evidence="18" type="ordered locus">Spirs_3225</name>
</gene>
<comment type="subcellular location">
    <subcellularLocation>
        <location evidence="1">Membrane</location>
        <topology evidence="1">Multi-pass membrane protein</topology>
    </subcellularLocation>
</comment>
<evidence type="ECO:0000256" key="15">
    <source>
        <dbReference type="NCBIfam" id="TIGR00560"/>
    </source>
</evidence>
<comment type="catalytic activity">
    <reaction evidence="14">
        <text>a CDP-1,2-diacyl-sn-glycerol + sn-glycerol 3-phosphate = a 1,2-diacyl-sn-glycero-3-phospho-(1'-sn-glycero-3'-phosphate) + CMP + H(+)</text>
        <dbReference type="Rhea" id="RHEA:12593"/>
        <dbReference type="ChEBI" id="CHEBI:15378"/>
        <dbReference type="ChEBI" id="CHEBI:57597"/>
        <dbReference type="ChEBI" id="CHEBI:58332"/>
        <dbReference type="ChEBI" id="CHEBI:60110"/>
        <dbReference type="ChEBI" id="CHEBI:60377"/>
        <dbReference type="EC" id="2.7.8.5"/>
    </reaction>
</comment>
<dbReference type="Proteomes" id="UP000002318">
    <property type="component" value="Chromosome"/>
</dbReference>
<dbReference type="InterPro" id="IPR050324">
    <property type="entry name" value="CDP-alcohol_PTase-I"/>
</dbReference>
<evidence type="ECO:0000256" key="3">
    <source>
        <dbReference type="ARBA" id="ARBA00010441"/>
    </source>
</evidence>
<sequence>MNLPNKLTVFRLILSPLYFIVFFLPVWTGRWEMVSAFVLLVIFLGIEASDVLDGHIARSRNLVTDIGKVLDPFADVFSRMTYFICFSAVGLMPVWIFVILIYRELAITFLRMYMIKKGFVMAASIWGKIKAVFYAFSGIIGLATIFTERLSPSSGALPTLRNISLVIFLIAAFASVASFLTYVRTVVILERSGGTSKV</sequence>
<dbReference type="KEGG" id="ssm:Spirs_3225"/>
<evidence type="ECO:0000256" key="7">
    <source>
        <dbReference type="ARBA" id="ARBA00022679"/>
    </source>
</evidence>
<name>E1R5J5_SEDSS</name>
<evidence type="ECO:0000256" key="8">
    <source>
        <dbReference type="ARBA" id="ARBA00022692"/>
    </source>
</evidence>
<evidence type="ECO:0000256" key="12">
    <source>
        <dbReference type="ARBA" id="ARBA00023209"/>
    </source>
</evidence>
<dbReference type="OrthoDB" id="9796672at2"/>
<keyword evidence="13" id="KW-1208">Phospholipid metabolism</keyword>
<evidence type="ECO:0000256" key="17">
    <source>
        <dbReference type="SAM" id="Phobius"/>
    </source>
</evidence>
<feature type="transmembrane region" description="Helical" evidence="17">
    <location>
        <begin position="123"/>
        <end position="143"/>
    </location>
</feature>
<dbReference type="GO" id="GO:0046474">
    <property type="term" value="P:glycerophospholipid biosynthetic process"/>
    <property type="evidence" value="ECO:0007669"/>
    <property type="project" value="TreeGrafter"/>
</dbReference>
<feature type="transmembrane region" description="Helical" evidence="17">
    <location>
        <begin position="163"/>
        <end position="183"/>
    </location>
</feature>
<evidence type="ECO:0000256" key="13">
    <source>
        <dbReference type="ARBA" id="ARBA00023264"/>
    </source>
</evidence>
<dbReference type="PANTHER" id="PTHR14269">
    <property type="entry name" value="CDP-DIACYLGLYCEROL--GLYCEROL-3-PHOSPHATE 3-PHOSPHATIDYLTRANSFERASE-RELATED"/>
    <property type="match status" value="1"/>
</dbReference>
<evidence type="ECO:0000256" key="2">
    <source>
        <dbReference type="ARBA" id="ARBA00005042"/>
    </source>
</evidence>
<dbReference type="EMBL" id="CP002116">
    <property type="protein sequence ID" value="ADK82323.1"/>
    <property type="molecule type" value="Genomic_DNA"/>
</dbReference>
<comment type="pathway">
    <text evidence="2">Phospholipid metabolism; phosphatidylglycerol biosynthesis; phosphatidylglycerol from CDP-diacylglycerol: step 1/2.</text>
</comment>
<protein>
    <recommendedName>
        <fullName evidence="5 15">CDP-diacylglycerol--glycerol-3-phosphate 3-phosphatidyltransferase</fullName>
        <ecNumber evidence="4 15">2.7.8.5</ecNumber>
    </recommendedName>
</protein>
<dbReference type="eggNOG" id="COG0558">
    <property type="taxonomic scope" value="Bacteria"/>
</dbReference>
<dbReference type="STRING" id="573413.Spirs_3225"/>
<dbReference type="InterPro" id="IPR048254">
    <property type="entry name" value="CDP_ALCOHOL_P_TRANSF_CS"/>
</dbReference>
<dbReference type="Pfam" id="PF01066">
    <property type="entry name" value="CDP-OH_P_transf"/>
    <property type="match status" value="1"/>
</dbReference>
<dbReference type="InterPro" id="IPR000462">
    <property type="entry name" value="CDP-OH_P_trans"/>
</dbReference>
<evidence type="ECO:0000256" key="1">
    <source>
        <dbReference type="ARBA" id="ARBA00004141"/>
    </source>
</evidence>
<keyword evidence="7 16" id="KW-0808">Transferase</keyword>
<organism evidence="18 19">
    <name type="scientific">Sediminispirochaeta smaragdinae (strain DSM 11293 / JCM 15392 / SEBR 4228)</name>
    <name type="common">Spirochaeta smaragdinae</name>
    <dbReference type="NCBI Taxonomy" id="573413"/>
    <lineage>
        <taxon>Bacteria</taxon>
        <taxon>Pseudomonadati</taxon>
        <taxon>Spirochaetota</taxon>
        <taxon>Spirochaetia</taxon>
        <taxon>Spirochaetales</taxon>
        <taxon>Spirochaetaceae</taxon>
        <taxon>Sediminispirochaeta</taxon>
    </lineage>
</organism>
<evidence type="ECO:0000256" key="6">
    <source>
        <dbReference type="ARBA" id="ARBA00022516"/>
    </source>
</evidence>
<keyword evidence="19" id="KW-1185">Reference proteome</keyword>
<keyword evidence="11 17" id="KW-0472">Membrane</keyword>
<dbReference type="RefSeq" id="WP_013255782.1">
    <property type="nucleotide sequence ID" value="NC_014364.1"/>
</dbReference>
<evidence type="ECO:0000256" key="4">
    <source>
        <dbReference type="ARBA" id="ARBA00013170"/>
    </source>
</evidence>
<evidence type="ECO:0000256" key="11">
    <source>
        <dbReference type="ARBA" id="ARBA00023136"/>
    </source>
</evidence>
<dbReference type="PANTHER" id="PTHR14269:SF62">
    <property type="entry name" value="CDP-DIACYLGLYCEROL--GLYCEROL-3-PHOSPHATE 3-PHOSPHATIDYLTRANSFERASE 1, CHLOROPLASTIC"/>
    <property type="match status" value="1"/>
</dbReference>
<dbReference type="AlphaFoldDB" id="E1R5J5"/>
<reference evidence="18 19" key="1">
    <citation type="journal article" date="2010" name="Stand. Genomic Sci.">
        <title>Complete genome sequence of Spirochaeta smaragdinae type strain (SEBR 4228).</title>
        <authorList>
            <person name="Mavromatis K."/>
            <person name="Yasawong M."/>
            <person name="Chertkov O."/>
            <person name="Lapidus A."/>
            <person name="Lucas S."/>
            <person name="Nolan M."/>
            <person name="Del Rio T.G."/>
            <person name="Tice H."/>
            <person name="Cheng J.F."/>
            <person name="Pitluck S."/>
            <person name="Liolios K."/>
            <person name="Ivanova N."/>
            <person name="Tapia R."/>
            <person name="Han C."/>
            <person name="Bruce D."/>
            <person name="Goodwin L."/>
            <person name="Pati A."/>
            <person name="Chen A."/>
            <person name="Palaniappan K."/>
            <person name="Land M."/>
            <person name="Hauser L."/>
            <person name="Chang Y.J."/>
            <person name="Jeffries C.D."/>
            <person name="Detter J.C."/>
            <person name="Rohde M."/>
            <person name="Brambilla E."/>
            <person name="Spring S."/>
            <person name="Goker M."/>
            <person name="Sikorski J."/>
            <person name="Woyke T."/>
            <person name="Bristow J."/>
            <person name="Eisen J.A."/>
            <person name="Markowitz V."/>
            <person name="Hugenholtz P."/>
            <person name="Klenk H.P."/>
            <person name="Kyrpides N.C."/>
        </authorList>
    </citation>
    <scope>NUCLEOTIDE SEQUENCE [LARGE SCALE GENOMIC DNA]</scope>
    <source>
        <strain evidence="19">DSM 11293 / JCM 15392 / SEBR 4228</strain>
    </source>
</reference>
<dbReference type="NCBIfam" id="TIGR00560">
    <property type="entry name" value="pgsA"/>
    <property type="match status" value="1"/>
</dbReference>
<evidence type="ECO:0000256" key="9">
    <source>
        <dbReference type="ARBA" id="ARBA00022989"/>
    </source>
</evidence>
<proteinExistence type="inferred from homology"/>
<dbReference type="PROSITE" id="PS00379">
    <property type="entry name" value="CDP_ALCOHOL_P_TRANSF"/>
    <property type="match status" value="1"/>
</dbReference>
<evidence type="ECO:0000256" key="10">
    <source>
        <dbReference type="ARBA" id="ARBA00023098"/>
    </source>
</evidence>
<dbReference type="InterPro" id="IPR043130">
    <property type="entry name" value="CDP-OH_PTrfase_TM_dom"/>
</dbReference>
<comment type="similarity">
    <text evidence="3 16">Belongs to the CDP-alcohol phosphatidyltransferase class-I family.</text>
</comment>
<evidence type="ECO:0000313" key="18">
    <source>
        <dbReference type="EMBL" id="ADK82323.1"/>
    </source>
</evidence>
<feature type="transmembrane region" description="Helical" evidence="17">
    <location>
        <begin position="6"/>
        <end position="27"/>
    </location>
</feature>
<evidence type="ECO:0000313" key="19">
    <source>
        <dbReference type="Proteomes" id="UP000002318"/>
    </source>
</evidence>
<evidence type="ECO:0000256" key="5">
    <source>
        <dbReference type="ARBA" id="ARBA00014944"/>
    </source>
</evidence>
<dbReference type="GO" id="GO:0016020">
    <property type="term" value="C:membrane"/>
    <property type="evidence" value="ECO:0007669"/>
    <property type="project" value="UniProtKB-SubCell"/>
</dbReference>
<dbReference type="EC" id="2.7.8.5" evidence="4 15"/>
<dbReference type="GO" id="GO:0008444">
    <property type="term" value="F:CDP-diacylglycerol-glycerol-3-phosphate 3-phosphatidyltransferase activity"/>
    <property type="evidence" value="ECO:0007669"/>
    <property type="project" value="UniProtKB-UniRule"/>
</dbReference>
<dbReference type="InterPro" id="IPR004570">
    <property type="entry name" value="Phosphatidylglycerol_P_synth"/>
</dbReference>
<dbReference type="PIRSF" id="PIRSF000847">
    <property type="entry name" value="Phos_ph_gly_syn"/>
    <property type="match status" value="1"/>
</dbReference>
<keyword evidence="6" id="KW-0444">Lipid biosynthesis</keyword>
<feature type="transmembrane region" description="Helical" evidence="17">
    <location>
        <begin position="80"/>
        <end position="102"/>
    </location>
</feature>
<evidence type="ECO:0000256" key="16">
    <source>
        <dbReference type="RuleBase" id="RU003750"/>
    </source>
</evidence>
<dbReference type="Gene3D" id="1.20.120.1760">
    <property type="match status" value="1"/>
</dbReference>
<keyword evidence="10" id="KW-0443">Lipid metabolism</keyword>
<accession>E1R5J5</accession>
<keyword evidence="12" id="KW-0594">Phospholipid biosynthesis</keyword>
<dbReference type="HOGENOM" id="CLU_051314_2_3_12"/>
<evidence type="ECO:0000256" key="14">
    <source>
        <dbReference type="ARBA" id="ARBA00048586"/>
    </source>
</evidence>
<keyword evidence="8 17" id="KW-0812">Transmembrane</keyword>
<keyword evidence="9 17" id="KW-1133">Transmembrane helix</keyword>